<evidence type="ECO:0000313" key="2">
    <source>
        <dbReference type="EMBL" id="GFH42988.1"/>
    </source>
</evidence>
<name>A0A6A0BF68_9LACT</name>
<dbReference type="EMBL" id="BLLI01000050">
    <property type="protein sequence ID" value="GFH42988.1"/>
    <property type="molecule type" value="Genomic_DNA"/>
</dbReference>
<protein>
    <submittedName>
        <fullName evidence="2">Uncharacterized protein</fullName>
    </submittedName>
</protein>
<evidence type="ECO:0000313" key="3">
    <source>
        <dbReference type="Proteomes" id="UP000480303"/>
    </source>
</evidence>
<accession>A0A6A0BF68</accession>
<dbReference type="RefSeq" id="WP_172209430.1">
    <property type="nucleotide sequence ID" value="NZ_BLLI01000050.1"/>
</dbReference>
<evidence type="ECO:0000256" key="1">
    <source>
        <dbReference type="SAM" id="Phobius"/>
    </source>
</evidence>
<keyword evidence="3" id="KW-1185">Reference proteome</keyword>
<dbReference type="AlphaFoldDB" id="A0A6A0BF68"/>
<reference evidence="2 3" key="1">
    <citation type="submission" date="2020-02" db="EMBL/GenBank/DDBJ databases">
        <title>Draft genome sequence of Lactococcus sp. Hs30E4-3.</title>
        <authorList>
            <person name="Noda S."/>
            <person name="Yuki M."/>
            <person name="Ohkuma M."/>
        </authorList>
    </citation>
    <scope>NUCLEOTIDE SEQUENCE [LARGE SCALE GENOMIC DNA]</scope>
    <source>
        <strain evidence="2 3">Hs30E4-3</strain>
    </source>
</reference>
<organism evidence="2 3">
    <name type="scientific">Pseudolactococcus hodotermopsidis</name>
    <dbReference type="NCBI Taxonomy" id="2709157"/>
    <lineage>
        <taxon>Bacteria</taxon>
        <taxon>Bacillati</taxon>
        <taxon>Bacillota</taxon>
        <taxon>Bacilli</taxon>
        <taxon>Lactobacillales</taxon>
        <taxon>Streptococcaceae</taxon>
        <taxon>Pseudolactococcus</taxon>
    </lineage>
</organism>
<sequence>MSKLNKYFITFITMLSFLTIGISVQAEGASKNNEDTAQSANILPETNRLFEQEANDGYLFQYQILDAEGDTWWNAVGVDAEITVVRYDGEKEIARRTYPLSAEGKTEVFFKDFYENDTKFPKDSRLSVYLSEINGQSFDSEPVTTKQIAFTQKEWQNLQKISTTPSSSAESSVSSSAEVKSEESKKESVKLSSRKASVPVKKSTPINLSFEVIIAAVLVLLLLVVVTISAVIRHRKKLYKAEVEKMLRSQIDAHKKSISDSNW</sequence>
<gene>
    <name evidence="2" type="ORF">Hs30E_15390</name>
</gene>
<comment type="caution">
    <text evidence="2">The sequence shown here is derived from an EMBL/GenBank/DDBJ whole genome shotgun (WGS) entry which is preliminary data.</text>
</comment>
<feature type="transmembrane region" description="Helical" evidence="1">
    <location>
        <begin position="212"/>
        <end position="232"/>
    </location>
</feature>
<proteinExistence type="predicted"/>
<dbReference type="Proteomes" id="UP000480303">
    <property type="component" value="Unassembled WGS sequence"/>
</dbReference>
<keyword evidence="1" id="KW-0812">Transmembrane</keyword>
<keyword evidence="1" id="KW-0472">Membrane</keyword>
<keyword evidence="1" id="KW-1133">Transmembrane helix</keyword>